<dbReference type="GO" id="GO:0008889">
    <property type="term" value="F:glycerophosphodiester phosphodiesterase activity"/>
    <property type="evidence" value="ECO:0007669"/>
    <property type="project" value="UniProtKB-EC"/>
</dbReference>
<dbReference type="EC" id="3.1.4.46" evidence="1"/>
<evidence type="ECO:0000256" key="1">
    <source>
        <dbReference type="ARBA" id="ARBA00012247"/>
    </source>
</evidence>
<evidence type="ECO:0000259" key="5">
    <source>
        <dbReference type="Pfam" id="PF03009"/>
    </source>
</evidence>
<gene>
    <name evidence="6" type="ORF">C2E20_8693</name>
</gene>
<evidence type="ECO:0000313" key="7">
    <source>
        <dbReference type="Proteomes" id="UP000239649"/>
    </source>
</evidence>
<dbReference type="GO" id="GO:0006071">
    <property type="term" value="P:glycerol metabolic process"/>
    <property type="evidence" value="ECO:0007669"/>
    <property type="project" value="UniProtKB-KW"/>
</dbReference>
<dbReference type="AlphaFoldDB" id="A0A2P6V0R5"/>
<organism evidence="6 7">
    <name type="scientific">Micractinium conductrix</name>
    <dbReference type="NCBI Taxonomy" id="554055"/>
    <lineage>
        <taxon>Eukaryota</taxon>
        <taxon>Viridiplantae</taxon>
        <taxon>Chlorophyta</taxon>
        <taxon>core chlorophytes</taxon>
        <taxon>Trebouxiophyceae</taxon>
        <taxon>Chlorellales</taxon>
        <taxon>Chlorellaceae</taxon>
        <taxon>Chlorella clade</taxon>
        <taxon>Micractinium</taxon>
    </lineage>
</organism>
<protein>
    <recommendedName>
        <fullName evidence="1">glycerophosphodiester phosphodiesterase</fullName>
        <ecNumber evidence="1">3.1.4.46</ecNumber>
    </recommendedName>
</protein>
<reference evidence="6 7" key="1">
    <citation type="journal article" date="2018" name="Plant J.">
        <title>Genome sequences of Chlorella sorokiniana UTEX 1602 and Micractinium conductrix SAG 241.80: implications to maltose excretion by a green alga.</title>
        <authorList>
            <person name="Arriola M.B."/>
            <person name="Velmurugan N."/>
            <person name="Zhang Y."/>
            <person name="Plunkett M.H."/>
            <person name="Hondzo H."/>
            <person name="Barney B.M."/>
        </authorList>
    </citation>
    <scope>NUCLEOTIDE SEQUENCE [LARGE SCALE GENOMIC DNA]</scope>
    <source>
        <strain evidence="6 7">SAG 241.80</strain>
    </source>
</reference>
<dbReference type="SUPFAM" id="SSF51695">
    <property type="entry name" value="PLC-like phosphodiesterases"/>
    <property type="match status" value="1"/>
</dbReference>
<comment type="catalytic activity">
    <reaction evidence="3">
        <text>a sn-glycero-3-phosphodiester + H2O = an alcohol + sn-glycerol 3-phosphate + H(+)</text>
        <dbReference type="Rhea" id="RHEA:12969"/>
        <dbReference type="ChEBI" id="CHEBI:15377"/>
        <dbReference type="ChEBI" id="CHEBI:15378"/>
        <dbReference type="ChEBI" id="CHEBI:30879"/>
        <dbReference type="ChEBI" id="CHEBI:57597"/>
        <dbReference type="ChEBI" id="CHEBI:83408"/>
        <dbReference type="EC" id="3.1.4.46"/>
    </reaction>
</comment>
<dbReference type="EMBL" id="LHPF02000051">
    <property type="protein sequence ID" value="PSC67681.1"/>
    <property type="molecule type" value="Genomic_DNA"/>
</dbReference>
<feature type="region of interest" description="Disordered" evidence="4">
    <location>
        <begin position="55"/>
        <end position="126"/>
    </location>
</feature>
<keyword evidence="7" id="KW-1185">Reference proteome</keyword>
<name>A0A2P6V0R5_9CHLO</name>
<evidence type="ECO:0000256" key="3">
    <source>
        <dbReference type="ARBA" id="ARBA00047512"/>
    </source>
</evidence>
<dbReference type="Proteomes" id="UP000239649">
    <property type="component" value="Unassembled WGS sequence"/>
</dbReference>
<feature type="region of interest" description="Disordered" evidence="4">
    <location>
        <begin position="1"/>
        <end position="21"/>
    </location>
</feature>
<evidence type="ECO:0000256" key="2">
    <source>
        <dbReference type="ARBA" id="ARBA00022798"/>
    </source>
</evidence>
<dbReference type="Pfam" id="PF03009">
    <property type="entry name" value="GDPD"/>
    <property type="match status" value="1"/>
</dbReference>
<feature type="domain" description="GP-PDE" evidence="5">
    <location>
        <begin position="189"/>
        <end position="426"/>
    </location>
</feature>
<proteinExistence type="predicted"/>
<comment type="caution">
    <text evidence="6">The sequence shown here is derived from an EMBL/GenBank/DDBJ whole genome shotgun (WGS) entry which is preliminary data.</text>
</comment>
<dbReference type="InterPro" id="IPR030395">
    <property type="entry name" value="GP_PDE_dom"/>
</dbReference>
<dbReference type="Gene3D" id="3.20.20.190">
    <property type="entry name" value="Phosphatidylinositol (PI) phosphodiesterase"/>
    <property type="match status" value="1"/>
</dbReference>
<dbReference type="OrthoDB" id="513484at2759"/>
<dbReference type="InterPro" id="IPR017946">
    <property type="entry name" value="PLC-like_Pdiesterase_TIM-brl"/>
</dbReference>
<evidence type="ECO:0000256" key="4">
    <source>
        <dbReference type="SAM" id="MobiDB-lite"/>
    </source>
</evidence>
<dbReference type="GO" id="GO:0006629">
    <property type="term" value="P:lipid metabolic process"/>
    <property type="evidence" value="ECO:0007669"/>
    <property type="project" value="InterPro"/>
</dbReference>
<accession>A0A2P6V0R5</accession>
<evidence type="ECO:0000313" key="6">
    <source>
        <dbReference type="EMBL" id="PSC67681.1"/>
    </source>
</evidence>
<keyword evidence="2" id="KW-0319">Glycerol metabolism</keyword>
<feature type="compositionally biased region" description="Low complexity" evidence="4">
    <location>
        <begin position="83"/>
        <end position="97"/>
    </location>
</feature>
<dbReference type="PANTHER" id="PTHR43805">
    <property type="entry name" value="GLYCEROPHOSPHORYL DIESTER PHOSPHODIESTERASE"/>
    <property type="match status" value="1"/>
</dbReference>
<dbReference type="PANTHER" id="PTHR43805:SF1">
    <property type="entry name" value="GP-PDE DOMAIN-CONTAINING PROTEIN"/>
    <property type="match status" value="1"/>
</dbReference>
<sequence>MMNGSAPGAARRARRSAPGSGLSARQRLLISAVAAALGLLSAWAWSQRTGAPAQHSLAAAATGGDAGGGTTTEQPKHLHVKPQKQQQQAAKQHAAGGQHKRGGAAQQQQQHKPAGSGVAGAGGKHEAAGAGAAHAVVHVGMEDERLWFDKLSAQACSHVEAVRVGHVEAVRVCSHRGRVAPEEGVAAGSLPAYGVLQKRGIWCYDIDFILTSDGSLLATHPSDMQAAIDAAGKGGSKDMAARSHEHPLADIRAAGADEERFPTAETLIKALAASLTEAGLLWQPSKAEGAPDYTELPVLLMDLKGPAFTAAIINAIASVAESVSAAAHVALFTTTPQQLELVQQQTQWKGPLIKAYMDREDPAPLLRVVELAPFAMLGPSIKMADSFFAAASHVGKPVLAWTVDSPGDLHRAAEAGVSAVISNRPQVLRAVLLDWRDRCSERQRRQLQAHRALRGGAAVRQAQQEGQRQRQLQPGGWP</sequence>